<proteinExistence type="predicted"/>
<dbReference type="Proteomes" id="UP000271162">
    <property type="component" value="Unassembled WGS sequence"/>
</dbReference>
<dbReference type="PANTHER" id="PTHR37442">
    <property type="entry name" value="F18A1.7 PROTEIN-RELATED"/>
    <property type="match status" value="1"/>
</dbReference>
<dbReference type="InterPro" id="IPR053123">
    <property type="entry name" value="CPG4-like"/>
</dbReference>
<sequence>MALKNCDRTCDFTDVLMQMSGKKNSKFMQKLKEEQSMLQTEIADICSSFGCMSSCVTADLNAYCSPAGTIITQALLKPFFTAAQIFEEIGPRSKISVFRQIPPQCYYLINIDQVQGVVKGIAPSKELFKTPEEAVQKEVSMKEELKNKKKADLEKQFLKDAQNSVPFVCRPSLAREPSMLCCAERW</sequence>
<keyword evidence="2" id="KW-1185">Reference proteome</keyword>
<gene>
    <name evidence="1" type="ORF">NBR_LOCUS7680</name>
</gene>
<dbReference type="WBParaSite" id="NBR_0000767901-mRNA-1">
    <property type="protein sequence ID" value="NBR_0000767901-mRNA-1"/>
    <property type="gene ID" value="NBR_0000767901"/>
</dbReference>
<accession>A0A0N4XXG5</accession>
<protein>
    <submittedName>
        <fullName evidence="3">DUF19 domain-containing protein</fullName>
    </submittedName>
</protein>
<dbReference type="EMBL" id="UYSL01019914">
    <property type="protein sequence ID" value="VDL71269.1"/>
    <property type="molecule type" value="Genomic_DNA"/>
</dbReference>
<evidence type="ECO:0000313" key="2">
    <source>
        <dbReference type="Proteomes" id="UP000271162"/>
    </source>
</evidence>
<evidence type="ECO:0000313" key="3">
    <source>
        <dbReference type="WBParaSite" id="NBR_0000767901-mRNA-1"/>
    </source>
</evidence>
<organism evidence="3">
    <name type="scientific">Nippostrongylus brasiliensis</name>
    <name type="common">Rat hookworm</name>
    <dbReference type="NCBI Taxonomy" id="27835"/>
    <lineage>
        <taxon>Eukaryota</taxon>
        <taxon>Metazoa</taxon>
        <taxon>Ecdysozoa</taxon>
        <taxon>Nematoda</taxon>
        <taxon>Chromadorea</taxon>
        <taxon>Rhabditida</taxon>
        <taxon>Rhabditina</taxon>
        <taxon>Rhabditomorpha</taxon>
        <taxon>Strongyloidea</taxon>
        <taxon>Heligmosomidae</taxon>
        <taxon>Nippostrongylus</taxon>
    </lineage>
</organism>
<dbReference type="STRING" id="27835.A0A0N4XXG5"/>
<reference evidence="3" key="1">
    <citation type="submission" date="2017-02" db="UniProtKB">
        <authorList>
            <consortium name="WormBaseParasite"/>
        </authorList>
    </citation>
    <scope>IDENTIFICATION</scope>
</reference>
<dbReference type="PANTHER" id="PTHR37442:SF1">
    <property type="entry name" value="CHONDROITIN PROTEOGLYCAN 4 DOMAIN-CONTAINING PROTEIN"/>
    <property type="match status" value="1"/>
</dbReference>
<dbReference type="AlphaFoldDB" id="A0A0N4XXG5"/>
<name>A0A0N4XXG5_NIPBR</name>
<evidence type="ECO:0000313" key="1">
    <source>
        <dbReference type="EMBL" id="VDL71269.1"/>
    </source>
</evidence>
<reference evidence="1 2" key="2">
    <citation type="submission" date="2018-11" db="EMBL/GenBank/DDBJ databases">
        <authorList>
            <consortium name="Pathogen Informatics"/>
        </authorList>
    </citation>
    <scope>NUCLEOTIDE SEQUENCE [LARGE SCALE GENOMIC DNA]</scope>
</reference>